<evidence type="ECO:0000256" key="1">
    <source>
        <dbReference type="SAM" id="MobiDB-lite"/>
    </source>
</evidence>
<protein>
    <submittedName>
        <fullName evidence="2">Uncharacterized protein</fullName>
    </submittedName>
</protein>
<proteinExistence type="predicted"/>
<feature type="compositionally biased region" description="Basic and acidic residues" evidence="1">
    <location>
        <begin position="192"/>
        <end position="208"/>
    </location>
</feature>
<dbReference type="Proteomes" id="UP000092093">
    <property type="component" value="Unassembled WGS sequence"/>
</dbReference>
<evidence type="ECO:0000313" key="3">
    <source>
        <dbReference type="Proteomes" id="UP000092093"/>
    </source>
</evidence>
<reference evidence="2 3" key="1">
    <citation type="submission" date="2015-09" db="EMBL/GenBank/DDBJ databases">
        <title>Aphanizomenon flos-aquae WA102.</title>
        <authorList>
            <person name="Driscoll C."/>
        </authorList>
    </citation>
    <scope>NUCLEOTIDE SEQUENCE [LARGE SCALE GENOMIC DNA]</scope>
    <source>
        <strain evidence="2">WA102</strain>
    </source>
</reference>
<name>A0A1B7WCA6_APHFL</name>
<feature type="region of interest" description="Disordered" evidence="1">
    <location>
        <begin position="1"/>
        <end position="26"/>
    </location>
</feature>
<comment type="caution">
    <text evidence="2">The sequence shown here is derived from an EMBL/GenBank/DDBJ whole genome shotgun (WGS) entry which is preliminary data.</text>
</comment>
<feature type="compositionally biased region" description="Basic and acidic residues" evidence="1">
    <location>
        <begin position="7"/>
        <end position="16"/>
    </location>
</feature>
<dbReference type="AlphaFoldDB" id="A0A1B7WCA6"/>
<evidence type="ECO:0000313" key="2">
    <source>
        <dbReference type="EMBL" id="OBQ34759.1"/>
    </source>
</evidence>
<feature type="region of interest" description="Disordered" evidence="1">
    <location>
        <begin position="184"/>
        <end position="208"/>
    </location>
</feature>
<dbReference type="EMBL" id="LJOW01000435">
    <property type="protein sequence ID" value="OBQ34759.1"/>
    <property type="molecule type" value="Genomic_DNA"/>
</dbReference>
<sequence length="208" mass="21872">MNNGPDVCRRGVHHDAQGGAGGGVGQGGRLGEGVLGRLKGRLLIWRPGHGGVPLGAPFQGIGEGLQHSGDVGKEPAVEVDHAQKGLQLLHGVRLWKLLDRGDVVLERADAGGGDPVSQEVDRRLSKTALVDVEDQAVVLKTLKNLAEMSVVTLHVRGANDDVVQVGRGVLQVAEHAVHKPLERLPAVPQAEGHPRVLEQAEGDRKSGV</sequence>
<accession>A0A1B7WCA6</accession>
<gene>
    <name evidence="2" type="ORF">AN484_26535</name>
</gene>
<organism evidence="2 3">
    <name type="scientific">Aphanizomenon flos-aquae WA102</name>
    <dbReference type="NCBI Taxonomy" id="1710896"/>
    <lineage>
        <taxon>Bacteria</taxon>
        <taxon>Bacillati</taxon>
        <taxon>Cyanobacteriota</taxon>
        <taxon>Cyanophyceae</taxon>
        <taxon>Nostocales</taxon>
        <taxon>Aphanizomenonaceae</taxon>
        <taxon>Aphanizomenon</taxon>
    </lineage>
</organism>